<gene>
    <name evidence="11" type="ORF">AKO1_000092</name>
</gene>
<dbReference type="PROSITE" id="PS00039">
    <property type="entry name" value="DEAD_ATP_HELICASE"/>
    <property type="match status" value="1"/>
</dbReference>
<evidence type="ECO:0000256" key="8">
    <source>
        <dbReference type="SAM" id="MobiDB-lite"/>
    </source>
</evidence>
<keyword evidence="5 7" id="KW-0694">RNA-binding</keyword>
<comment type="catalytic activity">
    <reaction evidence="7">
        <text>ATP + H2O = ADP + phosphate + H(+)</text>
        <dbReference type="Rhea" id="RHEA:13065"/>
        <dbReference type="ChEBI" id="CHEBI:15377"/>
        <dbReference type="ChEBI" id="CHEBI:15378"/>
        <dbReference type="ChEBI" id="CHEBI:30616"/>
        <dbReference type="ChEBI" id="CHEBI:43474"/>
        <dbReference type="ChEBI" id="CHEBI:456216"/>
        <dbReference type="EC" id="3.6.4.13"/>
    </reaction>
</comment>
<evidence type="ECO:0000256" key="1">
    <source>
        <dbReference type="ARBA" id="ARBA00022741"/>
    </source>
</evidence>
<reference evidence="11 12" key="1">
    <citation type="submission" date="2024-03" db="EMBL/GenBank/DDBJ databases">
        <title>The Acrasis kona genome and developmental transcriptomes reveal deep origins of eukaryotic multicellular pathways.</title>
        <authorList>
            <person name="Sheikh S."/>
            <person name="Fu C.-J."/>
            <person name="Brown M.W."/>
            <person name="Baldauf S.L."/>
        </authorList>
    </citation>
    <scope>NUCLEOTIDE SEQUENCE [LARGE SCALE GENOMIC DNA]</scope>
    <source>
        <strain evidence="11 12">ATCC MYA-3509</strain>
    </source>
</reference>
<dbReference type="SMART" id="SM00487">
    <property type="entry name" value="DEXDc"/>
    <property type="match status" value="1"/>
</dbReference>
<dbReference type="SUPFAM" id="SSF52540">
    <property type="entry name" value="P-loop containing nucleoside triphosphate hydrolases"/>
    <property type="match status" value="1"/>
</dbReference>
<evidence type="ECO:0000256" key="4">
    <source>
        <dbReference type="ARBA" id="ARBA00022840"/>
    </source>
</evidence>
<dbReference type="Pfam" id="PF00270">
    <property type="entry name" value="DEAD"/>
    <property type="match status" value="1"/>
</dbReference>
<comment type="function">
    <text evidence="7">RNA helicase.</text>
</comment>
<keyword evidence="2 6" id="KW-0378">Hydrolase</keyword>
<evidence type="ECO:0000256" key="6">
    <source>
        <dbReference type="RuleBase" id="RU000492"/>
    </source>
</evidence>
<dbReference type="EC" id="3.6.4.13" evidence="7"/>
<dbReference type="EMBL" id="JAOPGA020001380">
    <property type="protein sequence ID" value="KAL0487887.1"/>
    <property type="molecule type" value="Genomic_DNA"/>
</dbReference>
<dbReference type="CDD" id="cd17960">
    <property type="entry name" value="DEADc_DDX55"/>
    <property type="match status" value="1"/>
</dbReference>
<comment type="domain">
    <text evidence="7">The Q motif is unique to and characteristic of the DEAD box family of RNA helicases and controls ATP binding and hydrolysis.</text>
</comment>
<dbReference type="GO" id="GO:0003723">
    <property type="term" value="F:RNA binding"/>
    <property type="evidence" value="ECO:0007669"/>
    <property type="project" value="UniProtKB-UniRule"/>
</dbReference>
<dbReference type="InterPro" id="IPR027417">
    <property type="entry name" value="P-loop_NTPase"/>
</dbReference>
<protein>
    <recommendedName>
        <fullName evidence="7">ATP-dependent RNA helicase</fullName>
        <ecNumber evidence="7">3.6.4.13</ecNumber>
    </recommendedName>
</protein>
<dbReference type="Gene3D" id="3.40.50.300">
    <property type="entry name" value="P-loop containing nucleotide triphosphate hydrolases"/>
    <property type="match status" value="2"/>
</dbReference>
<evidence type="ECO:0000313" key="11">
    <source>
        <dbReference type="EMBL" id="KAL0487887.1"/>
    </source>
</evidence>
<dbReference type="AlphaFoldDB" id="A0AAW2ZEX1"/>
<evidence type="ECO:0000259" key="10">
    <source>
        <dbReference type="PROSITE" id="PS51194"/>
    </source>
</evidence>
<comment type="similarity">
    <text evidence="6">Belongs to the DEAD box helicase family.</text>
</comment>
<evidence type="ECO:0000313" key="12">
    <source>
        <dbReference type="Proteomes" id="UP001431209"/>
    </source>
</evidence>
<dbReference type="InterPro" id="IPR001650">
    <property type="entry name" value="Helicase_C-like"/>
</dbReference>
<evidence type="ECO:0000256" key="3">
    <source>
        <dbReference type="ARBA" id="ARBA00022806"/>
    </source>
</evidence>
<evidence type="ECO:0000256" key="2">
    <source>
        <dbReference type="ARBA" id="ARBA00022801"/>
    </source>
</evidence>
<dbReference type="PROSITE" id="PS51192">
    <property type="entry name" value="HELICASE_ATP_BIND_1"/>
    <property type="match status" value="1"/>
</dbReference>
<keyword evidence="4 6" id="KW-0067">ATP-binding</keyword>
<evidence type="ECO:0000259" key="9">
    <source>
        <dbReference type="PROSITE" id="PS51192"/>
    </source>
</evidence>
<feature type="region of interest" description="Disordered" evidence="8">
    <location>
        <begin position="562"/>
        <end position="586"/>
    </location>
</feature>
<dbReference type="GO" id="GO:0005524">
    <property type="term" value="F:ATP binding"/>
    <property type="evidence" value="ECO:0007669"/>
    <property type="project" value="UniProtKB-UniRule"/>
</dbReference>
<evidence type="ECO:0000256" key="7">
    <source>
        <dbReference type="RuleBase" id="RU365068"/>
    </source>
</evidence>
<keyword evidence="1 6" id="KW-0547">Nucleotide-binding</keyword>
<sequence>MTEGVNVNVALGDKTWSDVKPEINPIILNFIHEHFKFTTMSPVQENAIPQLLSHKDVVVEACTGSGKTLAYIVPVFHMLLEKMKTTNLLPNGIYAIIICPTRELAEQVSAIAELFSNMTNITVQRVIGGHDVKFVGHVAVCTPGRLLDVLNSRAAIGQGVFDVKNLEILILDEADRILDMGFERQVNQILAQIPKQRRTGLFSATQTSHMMDLIRSGLRNPVKVQVKVTMKNSAHQSTPLQLTNYYIICHEEAKLSQLLHMLLYTLSPEQEQLKIIIYFSTCACVDFFHKVLLQLVQARKNANRKLQIVGLHGQMVQKRRTVTYEEFLNGKGVQVLLCTDVAARGLDFPDVNYIVQYDPPVDPNSFVHRVGRTARMGKSGTSILFLSKREDNYVEYLQLKKVPIIQGETFIVDGVEQDKEVEDGEESQDDEEEDQKGKVIENVLPEVLEMVKKDHDLVDKSTSAFASYVRGYKEHQLNYIFKFSNLRWSRLMRAFALVALPDIRELKKNNIQLPAAHIVDVDAIPYKDSQREKARLVRLQKNKKKEAELEEERTQLQEEKKLKEKNLSQKKHDVRKDTDLKSKNKKRVYQQLEMEEIRKEKNLLKMLRSGKITEKQYSEMSGEEDFEKALSVSSRDSQPNKKTKTGSEGFVPSLLQSAEAKKKNKKKT</sequence>
<name>A0AAW2ZEX1_9EUKA</name>
<comment type="caution">
    <text evidence="11">The sequence shown here is derived from an EMBL/GenBank/DDBJ whole genome shotgun (WGS) entry which is preliminary data.</text>
</comment>
<dbReference type="GO" id="GO:0003724">
    <property type="term" value="F:RNA helicase activity"/>
    <property type="evidence" value="ECO:0007669"/>
    <property type="project" value="UniProtKB-EC"/>
</dbReference>
<dbReference type="SMART" id="SM01178">
    <property type="entry name" value="DUF4217"/>
    <property type="match status" value="1"/>
</dbReference>
<keyword evidence="3 6" id="KW-0347">Helicase</keyword>
<proteinExistence type="inferred from homology"/>
<organism evidence="11 12">
    <name type="scientific">Acrasis kona</name>
    <dbReference type="NCBI Taxonomy" id="1008807"/>
    <lineage>
        <taxon>Eukaryota</taxon>
        <taxon>Discoba</taxon>
        <taxon>Heterolobosea</taxon>
        <taxon>Tetramitia</taxon>
        <taxon>Eutetramitia</taxon>
        <taxon>Acrasidae</taxon>
        <taxon>Acrasis</taxon>
    </lineage>
</organism>
<dbReference type="Pfam" id="PF13959">
    <property type="entry name" value="CTE_SPB4"/>
    <property type="match status" value="1"/>
</dbReference>
<feature type="domain" description="Helicase ATP-binding" evidence="9">
    <location>
        <begin position="48"/>
        <end position="224"/>
    </location>
</feature>
<dbReference type="InterPro" id="IPR014001">
    <property type="entry name" value="Helicase_ATP-bd"/>
</dbReference>
<evidence type="ECO:0000256" key="5">
    <source>
        <dbReference type="ARBA" id="ARBA00022884"/>
    </source>
</evidence>
<feature type="domain" description="Helicase C-terminal" evidence="10">
    <location>
        <begin position="241"/>
        <end position="422"/>
    </location>
</feature>
<dbReference type="InterPro" id="IPR000629">
    <property type="entry name" value="RNA-helicase_DEAD-box_CS"/>
</dbReference>
<dbReference type="Pfam" id="PF00271">
    <property type="entry name" value="Helicase_C"/>
    <property type="match status" value="1"/>
</dbReference>
<dbReference type="InterPro" id="IPR025313">
    <property type="entry name" value="SPB4-like_CTE"/>
</dbReference>
<dbReference type="Proteomes" id="UP001431209">
    <property type="component" value="Unassembled WGS sequence"/>
</dbReference>
<feature type="compositionally biased region" description="Basic and acidic residues" evidence="8">
    <location>
        <begin position="562"/>
        <end position="582"/>
    </location>
</feature>
<keyword evidence="12" id="KW-1185">Reference proteome</keyword>
<dbReference type="PROSITE" id="PS51194">
    <property type="entry name" value="HELICASE_CTER"/>
    <property type="match status" value="1"/>
</dbReference>
<dbReference type="PANTHER" id="PTHR24031">
    <property type="entry name" value="RNA HELICASE"/>
    <property type="match status" value="1"/>
</dbReference>
<accession>A0AAW2ZEX1</accession>
<dbReference type="GO" id="GO:0016787">
    <property type="term" value="F:hydrolase activity"/>
    <property type="evidence" value="ECO:0007669"/>
    <property type="project" value="UniProtKB-KW"/>
</dbReference>
<feature type="region of interest" description="Disordered" evidence="8">
    <location>
        <begin position="615"/>
        <end position="668"/>
    </location>
</feature>
<dbReference type="CDD" id="cd18787">
    <property type="entry name" value="SF2_C_DEAD"/>
    <property type="match status" value="1"/>
</dbReference>
<dbReference type="InterPro" id="IPR011545">
    <property type="entry name" value="DEAD/DEAH_box_helicase_dom"/>
</dbReference>
<dbReference type="SMART" id="SM00490">
    <property type="entry name" value="HELICc"/>
    <property type="match status" value="1"/>
</dbReference>